<dbReference type="EMBL" id="DS027690">
    <property type="protein sequence ID" value="EAW21018.1"/>
    <property type="molecule type" value="Genomic_DNA"/>
</dbReference>
<evidence type="ECO:0000256" key="5">
    <source>
        <dbReference type="ARBA" id="ARBA00022989"/>
    </source>
</evidence>
<feature type="domain" description="Major facilitator superfamily (MFS) profile" evidence="8">
    <location>
        <begin position="22"/>
        <end position="444"/>
    </location>
</feature>
<dbReference type="KEGG" id="nfi:NFIA_061790"/>
<accession>A1D5M4</accession>
<dbReference type="InterPro" id="IPR001958">
    <property type="entry name" value="Tet-R_TetA/multi-R_MdtG-like"/>
</dbReference>
<organism evidence="9 10">
    <name type="scientific">Neosartorya fischeri (strain ATCC 1020 / DSM 3700 / CBS 544.65 / FGSC A1164 / JCM 1740 / NRRL 181 / WB 181)</name>
    <name type="common">Aspergillus fischerianus</name>
    <dbReference type="NCBI Taxonomy" id="331117"/>
    <lineage>
        <taxon>Eukaryota</taxon>
        <taxon>Fungi</taxon>
        <taxon>Dikarya</taxon>
        <taxon>Ascomycota</taxon>
        <taxon>Pezizomycotina</taxon>
        <taxon>Eurotiomycetes</taxon>
        <taxon>Eurotiomycetidae</taxon>
        <taxon>Eurotiales</taxon>
        <taxon>Aspergillaceae</taxon>
        <taxon>Aspergillus</taxon>
        <taxon>Aspergillus subgen. Fumigati</taxon>
    </lineage>
</organism>
<dbReference type="InterPro" id="IPR020846">
    <property type="entry name" value="MFS_dom"/>
</dbReference>
<dbReference type="VEuPathDB" id="FungiDB:NFIA_061790"/>
<sequence length="444" mass="47543">MTDNLHWGCQWRSSKAFTISTIIVALFAETFLYGFIVPILSFMVDVRLRLPPSHTQRLTTALLTVHGFVSIASAPVIAHFTDKSPNCKVPLLISLAGCMIGTFLVASATTVWTLFMGRIMQACSGSATWIIGFATLADNVGQEHMGKVLGLAMSFVTAGTTLGPVVSGALLQLAGYWTAWSAPLVLLALDSMARMLMLEKENADEEPTTSDEERASLLASTRPEFEMPDQPSHVSIIRLYGVLLSDARIITGLLNTFAFSVILSGFDATLPLHLQDVFGWNSLPIGMIFLGIQIPAMLLGPLVGWLRDCIGIRYPTALGWLLIAPLLWTIGVPGVPGHPWAGSEGYGEAIFIGGIVGIGAASPLVRGAGMFQLTAVTHDLQSENPSLFGSYGGNSRIFSILEIAFNTGAMIGPLFCGSLSEAIGFYYMLCILGMSLKTRTVGTC</sequence>
<evidence type="ECO:0000256" key="7">
    <source>
        <dbReference type="SAM" id="Phobius"/>
    </source>
</evidence>
<dbReference type="Pfam" id="PF07690">
    <property type="entry name" value="MFS_1"/>
    <property type="match status" value="1"/>
</dbReference>
<dbReference type="OrthoDB" id="5086884at2759"/>
<comment type="subcellular location">
    <subcellularLocation>
        <location evidence="1">Membrane</location>
        <topology evidence="1">Multi-pass membrane protein</topology>
    </subcellularLocation>
</comment>
<dbReference type="InterPro" id="IPR050930">
    <property type="entry name" value="MFS_Vesicular_Transporter"/>
</dbReference>
<keyword evidence="6 7" id="KW-0472">Membrane</keyword>
<dbReference type="Proteomes" id="UP000006702">
    <property type="component" value="Unassembled WGS sequence"/>
</dbReference>
<feature type="transmembrane region" description="Helical" evidence="7">
    <location>
        <begin position="16"/>
        <end position="40"/>
    </location>
</feature>
<evidence type="ECO:0000256" key="4">
    <source>
        <dbReference type="ARBA" id="ARBA00022692"/>
    </source>
</evidence>
<name>A1D5M4_NEOFI</name>
<reference evidence="10" key="1">
    <citation type="journal article" date="2008" name="PLoS Genet.">
        <title>Genomic islands in the pathogenic filamentous fungus Aspergillus fumigatus.</title>
        <authorList>
            <person name="Fedorova N.D."/>
            <person name="Khaldi N."/>
            <person name="Joardar V.S."/>
            <person name="Maiti R."/>
            <person name="Amedeo P."/>
            <person name="Anderson M.J."/>
            <person name="Crabtree J."/>
            <person name="Silva J.C."/>
            <person name="Badger J.H."/>
            <person name="Albarraq A."/>
            <person name="Angiuoli S."/>
            <person name="Bussey H."/>
            <person name="Bowyer P."/>
            <person name="Cotty P.J."/>
            <person name="Dyer P.S."/>
            <person name="Egan A."/>
            <person name="Galens K."/>
            <person name="Fraser-Liggett C.M."/>
            <person name="Haas B.J."/>
            <person name="Inman J.M."/>
            <person name="Kent R."/>
            <person name="Lemieux S."/>
            <person name="Malavazi I."/>
            <person name="Orvis J."/>
            <person name="Roemer T."/>
            <person name="Ronning C.M."/>
            <person name="Sundaram J.P."/>
            <person name="Sutton G."/>
            <person name="Turner G."/>
            <person name="Venter J.C."/>
            <person name="White O.R."/>
            <person name="Whitty B.R."/>
            <person name="Youngman P."/>
            <person name="Wolfe K.H."/>
            <person name="Goldman G.H."/>
            <person name="Wortman J.R."/>
            <person name="Jiang B."/>
            <person name="Denning D.W."/>
            <person name="Nierman W.C."/>
        </authorList>
    </citation>
    <scope>NUCLEOTIDE SEQUENCE [LARGE SCALE GENOMIC DNA]</scope>
    <source>
        <strain evidence="10">ATCC 1020 / DSM 3700 / CBS 544.65 / FGSC A1164 / JCM 1740 / NRRL 181 / WB 181</strain>
    </source>
</reference>
<dbReference type="GO" id="GO:0016020">
    <property type="term" value="C:membrane"/>
    <property type="evidence" value="ECO:0007669"/>
    <property type="project" value="UniProtKB-SubCell"/>
</dbReference>
<proteinExistence type="inferred from homology"/>
<feature type="transmembrane region" description="Helical" evidence="7">
    <location>
        <begin position="346"/>
        <end position="365"/>
    </location>
</feature>
<feature type="transmembrane region" description="Helical" evidence="7">
    <location>
        <begin position="149"/>
        <end position="171"/>
    </location>
</feature>
<dbReference type="PROSITE" id="PS50850">
    <property type="entry name" value="MFS"/>
    <property type="match status" value="1"/>
</dbReference>
<dbReference type="OMA" id="MSGINNT"/>
<keyword evidence="3" id="KW-0813">Transport</keyword>
<dbReference type="PANTHER" id="PTHR23506">
    <property type="entry name" value="GH10249P"/>
    <property type="match status" value="1"/>
</dbReference>
<gene>
    <name evidence="9" type="ORF">NFIA_061790</name>
</gene>
<dbReference type="PRINTS" id="PR01035">
    <property type="entry name" value="TCRTETA"/>
</dbReference>
<evidence type="ECO:0000259" key="8">
    <source>
        <dbReference type="PROSITE" id="PS50850"/>
    </source>
</evidence>
<feature type="transmembrane region" description="Helical" evidence="7">
    <location>
        <begin position="283"/>
        <end position="305"/>
    </location>
</feature>
<evidence type="ECO:0000256" key="6">
    <source>
        <dbReference type="ARBA" id="ARBA00023136"/>
    </source>
</evidence>
<dbReference type="SUPFAM" id="SSF103473">
    <property type="entry name" value="MFS general substrate transporter"/>
    <property type="match status" value="1"/>
</dbReference>
<evidence type="ECO:0000256" key="1">
    <source>
        <dbReference type="ARBA" id="ARBA00004141"/>
    </source>
</evidence>
<dbReference type="GO" id="GO:0022857">
    <property type="term" value="F:transmembrane transporter activity"/>
    <property type="evidence" value="ECO:0007669"/>
    <property type="project" value="InterPro"/>
</dbReference>
<dbReference type="AlphaFoldDB" id="A1D5M4"/>
<dbReference type="InterPro" id="IPR036259">
    <property type="entry name" value="MFS_trans_sf"/>
</dbReference>
<dbReference type="Gene3D" id="1.20.1250.20">
    <property type="entry name" value="MFS general substrate transporter like domains"/>
    <property type="match status" value="1"/>
</dbReference>
<feature type="transmembrane region" description="Helical" evidence="7">
    <location>
        <begin position="60"/>
        <end position="80"/>
    </location>
</feature>
<keyword evidence="10" id="KW-1185">Reference proteome</keyword>
<dbReference type="GeneID" id="4589917"/>
<protein>
    <submittedName>
        <fullName evidence="9">MFS transporter, putative</fullName>
    </submittedName>
</protein>
<evidence type="ECO:0000256" key="2">
    <source>
        <dbReference type="ARBA" id="ARBA00006829"/>
    </source>
</evidence>
<dbReference type="HOGENOM" id="CLU_001265_51_1_1"/>
<feature type="transmembrane region" description="Helical" evidence="7">
    <location>
        <begin position="239"/>
        <end position="263"/>
    </location>
</feature>
<comment type="similarity">
    <text evidence="2">Belongs to the major facilitator superfamily. Vesicular transporter family.</text>
</comment>
<evidence type="ECO:0000256" key="3">
    <source>
        <dbReference type="ARBA" id="ARBA00022448"/>
    </source>
</evidence>
<feature type="transmembrane region" description="Helical" evidence="7">
    <location>
        <begin position="317"/>
        <end position="334"/>
    </location>
</feature>
<dbReference type="eggNOG" id="KOG3764">
    <property type="taxonomic scope" value="Eukaryota"/>
</dbReference>
<evidence type="ECO:0000313" key="10">
    <source>
        <dbReference type="Proteomes" id="UP000006702"/>
    </source>
</evidence>
<dbReference type="PANTHER" id="PTHR23506:SF35">
    <property type="entry name" value="MAJOR FACILITATOR SUPERFAMILY (MFS) PROFILE DOMAIN-CONTAINING PROTEIN-RELATED"/>
    <property type="match status" value="1"/>
</dbReference>
<keyword evidence="5 7" id="KW-1133">Transmembrane helix</keyword>
<dbReference type="RefSeq" id="XP_001262915.1">
    <property type="nucleotide sequence ID" value="XM_001262914.1"/>
</dbReference>
<dbReference type="InterPro" id="IPR011701">
    <property type="entry name" value="MFS"/>
</dbReference>
<feature type="transmembrane region" description="Helical" evidence="7">
    <location>
        <begin position="92"/>
        <end position="113"/>
    </location>
</feature>
<keyword evidence="4 7" id="KW-0812">Transmembrane</keyword>
<evidence type="ECO:0000313" key="9">
    <source>
        <dbReference type="EMBL" id="EAW21018.1"/>
    </source>
</evidence>